<comment type="caution">
    <text evidence="3">The sequence shown here is derived from an EMBL/GenBank/DDBJ whole genome shotgun (WGS) entry which is preliminary data.</text>
</comment>
<dbReference type="PANTHER" id="PTHR34704">
    <property type="entry name" value="ATPASE"/>
    <property type="match status" value="1"/>
</dbReference>
<keyword evidence="4" id="KW-1185">Reference proteome</keyword>
<dbReference type="InterPro" id="IPR036390">
    <property type="entry name" value="WH_DNA-bd_sf"/>
</dbReference>
<dbReference type="SUPFAM" id="SSF52540">
    <property type="entry name" value="P-loop containing nucleoside triphosphate hydrolases"/>
    <property type="match status" value="1"/>
</dbReference>
<dbReference type="Proteomes" id="UP000470470">
    <property type="component" value="Unassembled WGS sequence"/>
</dbReference>
<dbReference type="InterPro" id="IPR041664">
    <property type="entry name" value="AAA_16"/>
</dbReference>
<evidence type="ECO:0000313" key="4">
    <source>
        <dbReference type="Proteomes" id="UP000470470"/>
    </source>
</evidence>
<dbReference type="InterPro" id="IPR004256">
    <property type="entry name" value="DUF234"/>
</dbReference>
<dbReference type="Pfam" id="PF13191">
    <property type="entry name" value="AAA_16"/>
    <property type="match status" value="1"/>
</dbReference>
<dbReference type="Gene3D" id="3.40.50.300">
    <property type="entry name" value="P-loop containing nucleotide triphosphate hydrolases"/>
    <property type="match status" value="1"/>
</dbReference>
<dbReference type="EMBL" id="JAAGWK010000002">
    <property type="protein sequence ID" value="NEL52593.1"/>
    <property type="molecule type" value="Genomic_DNA"/>
</dbReference>
<dbReference type="AlphaFoldDB" id="A0A7K3WAN9"/>
<proteinExistence type="predicted"/>
<accession>A0A7K3WAN9</accession>
<dbReference type="InterPro" id="IPR027417">
    <property type="entry name" value="P-loop_NTPase"/>
</dbReference>
<dbReference type="RefSeq" id="WP_152731270.1">
    <property type="nucleotide sequence ID" value="NZ_JAABOZ010000006.1"/>
</dbReference>
<feature type="domain" description="DUF234" evidence="1">
    <location>
        <begin position="322"/>
        <end position="402"/>
    </location>
</feature>
<organism evidence="3 4">
    <name type="scientific">Goekera deserti</name>
    <dbReference type="NCBI Taxonomy" id="2497753"/>
    <lineage>
        <taxon>Bacteria</taxon>
        <taxon>Bacillati</taxon>
        <taxon>Actinomycetota</taxon>
        <taxon>Actinomycetes</taxon>
        <taxon>Geodermatophilales</taxon>
        <taxon>Geodermatophilaceae</taxon>
        <taxon>Goekera</taxon>
    </lineage>
</organism>
<reference evidence="3 4" key="1">
    <citation type="submission" date="2020-02" db="EMBL/GenBank/DDBJ databases">
        <title>The whole genome sequence of CPCC 205119.</title>
        <authorList>
            <person name="Jiang Z."/>
        </authorList>
    </citation>
    <scope>NUCLEOTIDE SEQUENCE [LARGE SCALE GENOMIC DNA]</scope>
    <source>
        <strain evidence="3 4">CPCC 205119</strain>
    </source>
</reference>
<feature type="domain" description="Orc1-like AAA ATPase" evidence="2">
    <location>
        <begin position="4"/>
        <end position="128"/>
    </location>
</feature>
<dbReference type="Pfam" id="PF03008">
    <property type="entry name" value="DUF234"/>
    <property type="match status" value="1"/>
</dbReference>
<sequence>MSVFIGRDEQLASLGRHLAAVRAEGPRPGRALLVRGRRRVGKSRLVEEFIERSGVPHVYFTASRQPSAEELRLFAAEVAASDLPGAATFAAVTPSTWEAALTLLATTVPTDAPSIIVIDELPYLTGDDAAFEGTLQKVFDRVLTRLPVLLIGVGSDLAMMEALNAYGRPFHQRAQEMVVPPLSPLDVQRMLDLEPADAFDAHLLTGGLPLICQEWSPGLSMWAYLEQALAQSTSALLVSAERALAAEFPTEAQARRVLSTVGAGERTFSTIARKAGGLPQASLSRSLTQLRAKRVVAADTPLSTRPSRETRYRVADPYLRFWLSFLGPHLAEIERGRGDRVLARIRSSWSSWRGRAVEPVVRESLMRLPADARGGADGIVGGYWTRTNDPEIDLVIADREPVATRIEAVGSIKWLDGQPFDSNDLGALVTHRGQLPGAAADTPLVVVSRTGSSVSGPTVIGPEQLLAGWRRL</sequence>
<evidence type="ECO:0000313" key="3">
    <source>
        <dbReference type="EMBL" id="NEL52593.1"/>
    </source>
</evidence>
<evidence type="ECO:0000259" key="2">
    <source>
        <dbReference type="Pfam" id="PF13191"/>
    </source>
</evidence>
<protein>
    <submittedName>
        <fullName evidence="3">AAA family ATPase</fullName>
    </submittedName>
</protein>
<dbReference type="PANTHER" id="PTHR34704:SF1">
    <property type="entry name" value="ATPASE"/>
    <property type="match status" value="1"/>
</dbReference>
<evidence type="ECO:0000259" key="1">
    <source>
        <dbReference type="Pfam" id="PF03008"/>
    </source>
</evidence>
<dbReference type="SUPFAM" id="SSF46785">
    <property type="entry name" value="Winged helix' DNA-binding domain"/>
    <property type="match status" value="1"/>
</dbReference>
<gene>
    <name evidence="3" type="ORF">G1H19_01005</name>
</gene>
<name>A0A7K3WAN9_9ACTN</name>